<proteinExistence type="predicted"/>
<dbReference type="EMBL" id="KZ772720">
    <property type="protein sequence ID" value="PTQ38909.1"/>
    <property type="molecule type" value="Genomic_DNA"/>
</dbReference>
<gene>
    <name evidence="1" type="ORF">MARPO_0048s0032</name>
</gene>
<name>A0A2R6WYK7_MARPO</name>
<accession>A0A2R6WYK7</accession>
<organism evidence="1 2">
    <name type="scientific">Marchantia polymorpha</name>
    <name type="common">Common liverwort</name>
    <name type="synonym">Marchantia aquatica</name>
    <dbReference type="NCBI Taxonomy" id="3197"/>
    <lineage>
        <taxon>Eukaryota</taxon>
        <taxon>Viridiplantae</taxon>
        <taxon>Streptophyta</taxon>
        <taxon>Embryophyta</taxon>
        <taxon>Marchantiophyta</taxon>
        <taxon>Marchantiopsida</taxon>
        <taxon>Marchantiidae</taxon>
        <taxon>Marchantiales</taxon>
        <taxon>Marchantiaceae</taxon>
        <taxon>Marchantia</taxon>
    </lineage>
</organism>
<reference evidence="2" key="1">
    <citation type="journal article" date="2017" name="Cell">
        <title>Insights into land plant evolution garnered from the Marchantia polymorpha genome.</title>
        <authorList>
            <person name="Bowman J.L."/>
            <person name="Kohchi T."/>
            <person name="Yamato K.T."/>
            <person name="Jenkins J."/>
            <person name="Shu S."/>
            <person name="Ishizaki K."/>
            <person name="Yamaoka S."/>
            <person name="Nishihama R."/>
            <person name="Nakamura Y."/>
            <person name="Berger F."/>
            <person name="Adam C."/>
            <person name="Aki S.S."/>
            <person name="Althoff F."/>
            <person name="Araki T."/>
            <person name="Arteaga-Vazquez M.A."/>
            <person name="Balasubrmanian S."/>
            <person name="Barry K."/>
            <person name="Bauer D."/>
            <person name="Boehm C.R."/>
            <person name="Briginshaw L."/>
            <person name="Caballero-Perez J."/>
            <person name="Catarino B."/>
            <person name="Chen F."/>
            <person name="Chiyoda S."/>
            <person name="Chovatia M."/>
            <person name="Davies K.M."/>
            <person name="Delmans M."/>
            <person name="Demura T."/>
            <person name="Dierschke T."/>
            <person name="Dolan L."/>
            <person name="Dorantes-Acosta A.E."/>
            <person name="Eklund D.M."/>
            <person name="Florent S.N."/>
            <person name="Flores-Sandoval E."/>
            <person name="Fujiyama A."/>
            <person name="Fukuzawa H."/>
            <person name="Galik B."/>
            <person name="Grimanelli D."/>
            <person name="Grimwood J."/>
            <person name="Grossniklaus U."/>
            <person name="Hamada T."/>
            <person name="Haseloff J."/>
            <person name="Hetherington A.J."/>
            <person name="Higo A."/>
            <person name="Hirakawa Y."/>
            <person name="Hundley H.N."/>
            <person name="Ikeda Y."/>
            <person name="Inoue K."/>
            <person name="Inoue S.I."/>
            <person name="Ishida S."/>
            <person name="Jia Q."/>
            <person name="Kakita M."/>
            <person name="Kanazawa T."/>
            <person name="Kawai Y."/>
            <person name="Kawashima T."/>
            <person name="Kennedy M."/>
            <person name="Kinose K."/>
            <person name="Kinoshita T."/>
            <person name="Kohara Y."/>
            <person name="Koide E."/>
            <person name="Komatsu K."/>
            <person name="Kopischke S."/>
            <person name="Kubo M."/>
            <person name="Kyozuka J."/>
            <person name="Lagercrantz U."/>
            <person name="Lin S.S."/>
            <person name="Lindquist E."/>
            <person name="Lipzen A.M."/>
            <person name="Lu C.W."/>
            <person name="De Luna E."/>
            <person name="Martienssen R.A."/>
            <person name="Minamino N."/>
            <person name="Mizutani M."/>
            <person name="Mizutani M."/>
            <person name="Mochizuki N."/>
            <person name="Monte I."/>
            <person name="Mosher R."/>
            <person name="Nagasaki H."/>
            <person name="Nakagami H."/>
            <person name="Naramoto S."/>
            <person name="Nishitani K."/>
            <person name="Ohtani M."/>
            <person name="Okamoto T."/>
            <person name="Okumura M."/>
            <person name="Phillips J."/>
            <person name="Pollak B."/>
            <person name="Reinders A."/>
            <person name="Rovekamp M."/>
            <person name="Sano R."/>
            <person name="Sawa S."/>
            <person name="Schmid M.W."/>
            <person name="Shirakawa M."/>
            <person name="Solano R."/>
            <person name="Spunde A."/>
            <person name="Suetsugu N."/>
            <person name="Sugano S."/>
            <person name="Sugiyama A."/>
            <person name="Sun R."/>
            <person name="Suzuki Y."/>
            <person name="Takenaka M."/>
            <person name="Takezawa D."/>
            <person name="Tomogane H."/>
            <person name="Tsuzuki M."/>
            <person name="Ueda T."/>
            <person name="Umeda M."/>
            <person name="Ward J.M."/>
            <person name="Watanabe Y."/>
            <person name="Yazaki K."/>
            <person name="Yokoyama R."/>
            <person name="Yoshitake Y."/>
            <person name="Yotsui I."/>
            <person name="Zachgo S."/>
            <person name="Schmutz J."/>
        </authorList>
    </citation>
    <scope>NUCLEOTIDE SEQUENCE [LARGE SCALE GENOMIC DNA]</scope>
    <source>
        <strain evidence="2">Tak-1</strain>
    </source>
</reference>
<dbReference type="Proteomes" id="UP000244005">
    <property type="component" value="Unassembled WGS sequence"/>
</dbReference>
<protein>
    <submittedName>
        <fullName evidence="1">Uncharacterized protein</fullName>
    </submittedName>
</protein>
<evidence type="ECO:0000313" key="2">
    <source>
        <dbReference type="Proteomes" id="UP000244005"/>
    </source>
</evidence>
<dbReference type="Gramene" id="Mp5g10400.1">
    <property type="protein sequence ID" value="Mp5g10400.1.cds1"/>
    <property type="gene ID" value="Mp5g10400"/>
</dbReference>
<sequence length="133" mass="14700">MASRGASKGRCDNLLLFFFVSCGHKLMCATYTIHRHACREDVLDLTKARVAANAVGLFSYVGSRKRERNTTRLSYDVLRLEITVMVITTGCIVTCDAFLVNDFVITLVTEVCDFLGCSTLLDGSSTARRPFSC</sequence>
<dbReference type="AlphaFoldDB" id="A0A2R6WYK7"/>
<keyword evidence="2" id="KW-1185">Reference proteome</keyword>
<evidence type="ECO:0000313" key="1">
    <source>
        <dbReference type="EMBL" id="PTQ38909.1"/>
    </source>
</evidence>